<gene>
    <name evidence="3" type="ORF">NIIDMKKI_10610</name>
</gene>
<dbReference type="GO" id="GO:0052572">
    <property type="term" value="P:response to host immune response"/>
    <property type="evidence" value="ECO:0007669"/>
    <property type="project" value="TreeGrafter"/>
</dbReference>
<dbReference type="Pfam" id="PF01469">
    <property type="entry name" value="Pentapeptide_2"/>
    <property type="match status" value="2"/>
</dbReference>
<sequence length="166" mass="16611">MAANRNALVQMVLSNWFGLNAPAIAHIEGLYEQMWAQDVAAMAGYHGGASAAAAGLAPWQQLLQNIPGLSALSAVGNIGAGNLGLGNIGSGNLGSGNTGNANFGSGNNGNLNFGDGNLSGILNFGSGNTGSFNMGSGNRGSRNFGAGNRGNGNFGFETLRPPVVET</sequence>
<dbReference type="InterPro" id="IPR000030">
    <property type="entry name" value="PPE_dom"/>
</dbReference>
<dbReference type="Pfam" id="PF00823">
    <property type="entry name" value="PPE"/>
    <property type="match status" value="1"/>
</dbReference>
<feature type="domain" description="PPE" evidence="2">
    <location>
        <begin position="2"/>
        <end position="56"/>
    </location>
</feature>
<organism evidence="3 4">
    <name type="scientific">Mycobacterium kansasii</name>
    <dbReference type="NCBI Taxonomy" id="1768"/>
    <lineage>
        <taxon>Bacteria</taxon>
        <taxon>Bacillati</taxon>
        <taxon>Actinomycetota</taxon>
        <taxon>Actinomycetes</taxon>
        <taxon>Mycobacteriales</taxon>
        <taxon>Mycobacteriaceae</taxon>
        <taxon>Mycobacterium</taxon>
    </lineage>
</organism>
<proteinExistence type="inferred from homology"/>
<dbReference type="Proteomes" id="UP000516380">
    <property type="component" value="Chromosome"/>
</dbReference>
<dbReference type="PANTHER" id="PTHR46766">
    <property type="entry name" value="GLUTAMINE-RICH PROTEIN 2"/>
    <property type="match status" value="1"/>
</dbReference>
<evidence type="ECO:0000313" key="4">
    <source>
        <dbReference type="Proteomes" id="UP000516380"/>
    </source>
</evidence>
<name>A0A7G1I7R9_MYCKA</name>
<dbReference type="AlphaFoldDB" id="A0A7G1I7R9"/>
<reference evidence="3 4" key="1">
    <citation type="submission" date="2020-07" db="EMBL/GenBank/DDBJ databases">
        <title>Mycobacterium kansasii (former subtype) with zoonotic potential isolated from diseased indoor pet cat, Japan.</title>
        <authorList>
            <person name="Fukano H."/>
            <person name="Terazono T."/>
            <person name="Hoshino Y."/>
        </authorList>
    </citation>
    <scope>NUCLEOTIDE SEQUENCE [LARGE SCALE GENOMIC DNA]</scope>
    <source>
        <strain evidence="3 4">Kuro-I</strain>
    </source>
</reference>
<evidence type="ECO:0000256" key="1">
    <source>
        <dbReference type="ARBA" id="ARBA00010652"/>
    </source>
</evidence>
<keyword evidence="4" id="KW-1185">Reference proteome</keyword>
<dbReference type="SUPFAM" id="SSF140459">
    <property type="entry name" value="PE/PPE dimer-like"/>
    <property type="match status" value="1"/>
</dbReference>
<dbReference type="InterPro" id="IPR002989">
    <property type="entry name" value="Mycobac_pentapep"/>
</dbReference>
<dbReference type="PANTHER" id="PTHR46766:SF1">
    <property type="entry name" value="GLUTAMINE-RICH PROTEIN 2"/>
    <property type="match status" value="1"/>
</dbReference>
<accession>A0A7G1I7R9</accession>
<dbReference type="EMBL" id="AP023343">
    <property type="protein sequence ID" value="BCI85855.1"/>
    <property type="molecule type" value="Genomic_DNA"/>
</dbReference>
<evidence type="ECO:0000313" key="3">
    <source>
        <dbReference type="EMBL" id="BCI85855.1"/>
    </source>
</evidence>
<evidence type="ECO:0000259" key="2">
    <source>
        <dbReference type="Pfam" id="PF00823"/>
    </source>
</evidence>
<dbReference type="Gene3D" id="1.20.1260.20">
    <property type="entry name" value="PPE superfamily"/>
    <property type="match status" value="1"/>
</dbReference>
<comment type="similarity">
    <text evidence="1">Belongs to the mycobacterial PPE family.</text>
</comment>
<protein>
    <recommendedName>
        <fullName evidence="2">PPE domain-containing protein</fullName>
    </recommendedName>
</protein>
<dbReference type="InterPro" id="IPR038332">
    <property type="entry name" value="PPE_sf"/>
</dbReference>